<evidence type="ECO:0000256" key="1">
    <source>
        <dbReference type="SAM" id="MobiDB-lite"/>
    </source>
</evidence>
<accession>A0A210QL01</accession>
<organism evidence="3 4">
    <name type="scientific">Mizuhopecten yessoensis</name>
    <name type="common">Japanese scallop</name>
    <name type="synonym">Patinopecten yessoensis</name>
    <dbReference type="NCBI Taxonomy" id="6573"/>
    <lineage>
        <taxon>Eukaryota</taxon>
        <taxon>Metazoa</taxon>
        <taxon>Spiralia</taxon>
        <taxon>Lophotrochozoa</taxon>
        <taxon>Mollusca</taxon>
        <taxon>Bivalvia</taxon>
        <taxon>Autobranchia</taxon>
        <taxon>Pteriomorphia</taxon>
        <taxon>Pectinida</taxon>
        <taxon>Pectinoidea</taxon>
        <taxon>Pectinidae</taxon>
        <taxon>Mizuhopecten</taxon>
    </lineage>
</organism>
<dbReference type="EMBL" id="NEDP02003142">
    <property type="protein sequence ID" value="OWF49386.1"/>
    <property type="molecule type" value="Genomic_DNA"/>
</dbReference>
<keyword evidence="2" id="KW-0472">Membrane</keyword>
<evidence type="ECO:0000313" key="4">
    <source>
        <dbReference type="Proteomes" id="UP000242188"/>
    </source>
</evidence>
<keyword evidence="4" id="KW-1185">Reference proteome</keyword>
<feature type="transmembrane region" description="Helical" evidence="2">
    <location>
        <begin position="68"/>
        <end position="92"/>
    </location>
</feature>
<comment type="caution">
    <text evidence="3">The sequence shown here is derived from an EMBL/GenBank/DDBJ whole genome shotgun (WGS) entry which is preliminary data.</text>
</comment>
<dbReference type="AlphaFoldDB" id="A0A210QL01"/>
<feature type="compositionally biased region" description="Polar residues" evidence="1">
    <location>
        <begin position="174"/>
        <end position="183"/>
    </location>
</feature>
<dbReference type="Proteomes" id="UP000242188">
    <property type="component" value="Unassembled WGS sequence"/>
</dbReference>
<reference evidence="3 4" key="1">
    <citation type="journal article" date="2017" name="Nat. Ecol. Evol.">
        <title>Scallop genome provides insights into evolution of bilaterian karyotype and development.</title>
        <authorList>
            <person name="Wang S."/>
            <person name="Zhang J."/>
            <person name="Jiao W."/>
            <person name="Li J."/>
            <person name="Xun X."/>
            <person name="Sun Y."/>
            <person name="Guo X."/>
            <person name="Huan P."/>
            <person name="Dong B."/>
            <person name="Zhang L."/>
            <person name="Hu X."/>
            <person name="Sun X."/>
            <person name="Wang J."/>
            <person name="Zhao C."/>
            <person name="Wang Y."/>
            <person name="Wang D."/>
            <person name="Huang X."/>
            <person name="Wang R."/>
            <person name="Lv J."/>
            <person name="Li Y."/>
            <person name="Zhang Z."/>
            <person name="Liu B."/>
            <person name="Lu W."/>
            <person name="Hui Y."/>
            <person name="Liang J."/>
            <person name="Zhou Z."/>
            <person name="Hou R."/>
            <person name="Li X."/>
            <person name="Liu Y."/>
            <person name="Li H."/>
            <person name="Ning X."/>
            <person name="Lin Y."/>
            <person name="Zhao L."/>
            <person name="Xing Q."/>
            <person name="Dou J."/>
            <person name="Li Y."/>
            <person name="Mao J."/>
            <person name="Guo H."/>
            <person name="Dou H."/>
            <person name="Li T."/>
            <person name="Mu C."/>
            <person name="Jiang W."/>
            <person name="Fu Q."/>
            <person name="Fu X."/>
            <person name="Miao Y."/>
            <person name="Liu J."/>
            <person name="Yu Q."/>
            <person name="Li R."/>
            <person name="Liao H."/>
            <person name="Li X."/>
            <person name="Kong Y."/>
            <person name="Jiang Z."/>
            <person name="Chourrout D."/>
            <person name="Li R."/>
            <person name="Bao Z."/>
        </authorList>
    </citation>
    <scope>NUCLEOTIDE SEQUENCE [LARGE SCALE GENOMIC DNA]</scope>
    <source>
        <strain evidence="3 4">PY_sf001</strain>
    </source>
</reference>
<feature type="region of interest" description="Disordered" evidence="1">
    <location>
        <begin position="161"/>
        <end position="183"/>
    </location>
</feature>
<gene>
    <name evidence="3" type="ORF">KP79_PYT11811</name>
</gene>
<keyword evidence="2" id="KW-0812">Transmembrane</keyword>
<evidence type="ECO:0000313" key="3">
    <source>
        <dbReference type="EMBL" id="OWF49386.1"/>
    </source>
</evidence>
<sequence>MKNLVRTCKPTMDSPLCYVVFLALLVLDSVSGVRFRYTSYYYSGYRYYYRGYSYTYYYYAGSSYGGGIAGIVVGCLITVGGIIACIVSFCILCRRRRRTAGRLITPAVYSPNTTSATGTVVIQGNTPILWAEGSPHGLQGQESGHLPPSYDMVVAGTTATSTTTAGSVGGISSPTDTDTAQKF</sequence>
<protein>
    <submittedName>
        <fullName evidence="3">Uncharacterized protein</fullName>
    </submittedName>
</protein>
<keyword evidence="2" id="KW-1133">Transmembrane helix</keyword>
<proteinExistence type="predicted"/>
<name>A0A210QL01_MIZYE</name>
<evidence type="ECO:0000256" key="2">
    <source>
        <dbReference type="SAM" id="Phobius"/>
    </source>
</evidence>
<feature type="compositionally biased region" description="Low complexity" evidence="1">
    <location>
        <begin position="161"/>
        <end position="173"/>
    </location>
</feature>